<organism evidence="1 2">
    <name type="scientific">Pleurodeles waltl</name>
    <name type="common">Iberian ribbed newt</name>
    <dbReference type="NCBI Taxonomy" id="8319"/>
    <lineage>
        <taxon>Eukaryota</taxon>
        <taxon>Metazoa</taxon>
        <taxon>Chordata</taxon>
        <taxon>Craniata</taxon>
        <taxon>Vertebrata</taxon>
        <taxon>Euteleostomi</taxon>
        <taxon>Amphibia</taxon>
        <taxon>Batrachia</taxon>
        <taxon>Caudata</taxon>
        <taxon>Salamandroidea</taxon>
        <taxon>Salamandridae</taxon>
        <taxon>Pleurodelinae</taxon>
        <taxon>Pleurodeles</taxon>
    </lineage>
</organism>
<dbReference type="Proteomes" id="UP001066276">
    <property type="component" value="Chromosome 6"/>
</dbReference>
<comment type="caution">
    <text evidence="1">The sequence shown here is derived from an EMBL/GenBank/DDBJ whole genome shotgun (WGS) entry which is preliminary data.</text>
</comment>
<dbReference type="AlphaFoldDB" id="A0AAV7R4V6"/>
<proteinExistence type="predicted"/>
<dbReference type="EMBL" id="JANPWB010000010">
    <property type="protein sequence ID" value="KAJ1145773.1"/>
    <property type="molecule type" value="Genomic_DNA"/>
</dbReference>
<sequence>MRAVCEYICEAVGGRWRSDCVGHEQAVLGNVSERVHNETGHMGEAVCKTDLVQGRENVYIRGCAERGLACEGGGVKLCQRGVMCDSRSVCERPWDETDWGTGGEVRSFTLRNCLSSCRCVCERARVCVGVNEIERALALDMMNGPRVWGRDNGGLRCEGREEGGPGSERAPSTFILRRMFIARGGLCEKAPAFLGTLTTKIFILKRRAREVMPCRSVSQACPILRTTRVTKRLAHQVPPYSGAKPRGLKPLVIKGRPKQCFSISPRTVGPSIAGDAFGLFE</sequence>
<evidence type="ECO:0000313" key="2">
    <source>
        <dbReference type="Proteomes" id="UP001066276"/>
    </source>
</evidence>
<name>A0AAV7R4V6_PLEWA</name>
<protein>
    <submittedName>
        <fullName evidence="1">Uncharacterized protein</fullName>
    </submittedName>
</protein>
<keyword evidence="2" id="KW-1185">Reference proteome</keyword>
<evidence type="ECO:0000313" key="1">
    <source>
        <dbReference type="EMBL" id="KAJ1145773.1"/>
    </source>
</evidence>
<gene>
    <name evidence="1" type="ORF">NDU88_012057</name>
</gene>
<reference evidence="1" key="1">
    <citation type="journal article" date="2022" name="bioRxiv">
        <title>Sequencing and chromosome-scale assembly of the giantPleurodeles waltlgenome.</title>
        <authorList>
            <person name="Brown T."/>
            <person name="Elewa A."/>
            <person name="Iarovenko S."/>
            <person name="Subramanian E."/>
            <person name="Araus A.J."/>
            <person name="Petzold A."/>
            <person name="Susuki M."/>
            <person name="Suzuki K.-i.T."/>
            <person name="Hayashi T."/>
            <person name="Toyoda A."/>
            <person name="Oliveira C."/>
            <person name="Osipova E."/>
            <person name="Leigh N.D."/>
            <person name="Simon A."/>
            <person name="Yun M.H."/>
        </authorList>
    </citation>
    <scope>NUCLEOTIDE SEQUENCE</scope>
    <source>
        <strain evidence="1">20211129_DDA</strain>
        <tissue evidence="1">Liver</tissue>
    </source>
</reference>
<accession>A0AAV7R4V6</accession>